<organism evidence="2 3">
    <name type="scientific">Lentinus tigrinus ALCF2SS1-6</name>
    <dbReference type="NCBI Taxonomy" id="1328759"/>
    <lineage>
        <taxon>Eukaryota</taxon>
        <taxon>Fungi</taxon>
        <taxon>Dikarya</taxon>
        <taxon>Basidiomycota</taxon>
        <taxon>Agaricomycotina</taxon>
        <taxon>Agaricomycetes</taxon>
        <taxon>Polyporales</taxon>
        <taxon>Polyporaceae</taxon>
        <taxon>Lentinus</taxon>
    </lineage>
</organism>
<feature type="compositionally biased region" description="Basic and acidic residues" evidence="1">
    <location>
        <begin position="1"/>
        <end position="17"/>
    </location>
</feature>
<evidence type="ECO:0000256" key="1">
    <source>
        <dbReference type="SAM" id="MobiDB-lite"/>
    </source>
</evidence>
<feature type="region of interest" description="Disordered" evidence="1">
    <location>
        <begin position="261"/>
        <end position="371"/>
    </location>
</feature>
<feature type="compositionally biased region" description="Polar residues" evidence="1">
    <location>
        <begin position="314"/>
        <end position="325"/>
    </location>
</feature>
<accession>A0A5C2RPA4</accession>
<feature type="region of interest" description="Disordered" evidence="1">
    <location>
        <begin position="1"/>
        <end position="120"/>
    </location>
</feature>
<proteinExistence type="predicted"/>
<evidence type="ECO:0000313" key="2">
    <source>
        <dbReference type="EMBL" id="RPD52036.1"/>
    </source>
</evidence>
<reference evidence="2" key="1">
    <citation type="journal article" date="2018" name="Genome Biol. Evol.">
        <title>Genomics and development of Lentinus tigrinus, a white-rot wood-decaying mushroom with dimorphic fruiting bodies.</title>
        <authorList>
            <person name="Wu B."/>
            <person name="Xu Z."/>
            <person name="Knudson A."/>
            <person name="Carlson A."/>
            <person name="Chen N."/>
            <person name="Kovaka S."/>
            <person name="LaButti K."/>
            <person name="Lipzen A."/>
            <person name="Pennachio C."/>
            <person name="Riley R."/>
            <person name="Schakwitz W."/>
            <person name="Umezawa K."/>
            <person name="Ohm R.A."/>
            <person name="Grigoriev I.V."/>
            <person name="Nagy L.G."/>
            <person name="Gibbons J."/>
            <person name="Hibbett D."/>
        </authorList>
    </citation>
    <scope>NUCLEOTIDE SEQUENCE [LARGE SCALE GENOMIC DNA]</scope>
    <source>
        <strain evidence="2">ALCF2SS1-6</strain>
    </source>
</reference>
<feature type="region of interest" description="Disordered" evidence="1">
    <location>
        <begin position="155"/>
        <end position="208"/>
    </location>
</feature>
<feature type="non-terminal residue" evidence="2">
    <location>
        <position position="1"/>
    </location>
</feature>
<gene>
    <name evidence="2" type="ORF">L227DRAFT_618158</name>
</gene>
<sequence length="428" mass="46861">PERDEGGRGGPESHDDDLGNGQPDASGLQRTRASTSGRDEADESYSSTRAPSAAPPEPPKDSRANTSKVKAATNRAEKHKKKKQTAKMDDLRKQIDNEIRAKKKQEEAEAKAARKKAREDRLAWEAEIKRRYRPRPKPLRIPKVRHRRPDGKWISAKEWYGGEQDGVHIQDEGGQDPGPASGSGQREMDDELMDGEGAVPGERSDSPIGRAGAVEEWVGAQAETNPRVHPLAIPSSNPIVEEVDEDMPEVHDVSLRRTRRRAVMTGPARERRDEPFFPDAETQDVGRNDEMDVEDEFMDAVLASEQLAHDGTRTSHQATTSTATGSLVPASAHPPATQPGQTASSSAGDPAQASPTHSEEPPVGVQTAEDMDMVEEIQFISTSVGTMDDMDARIQARQERILAGGLAIKREEVENTIAEEEQDMDVSE</sequence>
<evidence type="ECO:0000313" key="3">
    <source>
        <dbReference type="Proteomes" id="UP000313359"/>
    </source>
</evidence>
<dbReference type="AlphaFoldDB" id="A0A5C2RPA4"/>
<dbReference type="EMBL" id="ML122497">
    <property type="protein sequence ID" value="RPD52036.1"/>
    <property type="molecule type" value="Genomic_DNA"/>
</dbReference>
<feature type="compositionally biased region" description="Polar residues" evidence="1">
    <location>
        <begin position="338"/>
        <end position="347"/>
    </location>
</feature>
<dbReference type="Proteomes" id="UP000313359">
    <property type="component" value="Unassembled WGS sequence"/>
</dbReference>
<protein>
    <submittedName>
        <fullName evidence="2">Uncharacterized protein</fullName>
    </submittedName>
</protein>
<keyword evidence="3" id="KW-1185">Reference proteome</keyword>
<feature type="compositionally biased region" description="Basic and acidic residues" evidence="1">
    <location>
        <begin position="86"/>
        <end position="120"/>
    </location>
</feature>
<name>A0A5C2RPA4_9APHY</name>